<evidence type="ECO:0000313" key="3">
    <source>
        <dbReference type="Proteomes" id="UP000076744"/>
    </source>
</evidence>
<dbReference type="Proteomes" id="UP000076744">
    <property type="component" value="Unassembled WGS sequence"/>
</dbReference>
<feature type="compositionally biased region" description="Low complexity" evidence="1">
    <location>
        <begin position="78"/>
        <end position="90"/>
    </location>
</feature>
<feature type="compositionally biased region" description="Pro residues" evidence="1">
    <location>
        <begin position="258"/>
        <end position="269"/>
    </location>
</feature>
<keyword evidence="3" id="KW-1185">Reference proteome</keyword>
<feature type="compositionally biased region" description="Polar residues" evidence="1">
    <location>
        <begin position="155"/>
        <end position="187"/>
    </location>
</feature>
<feature type="compositionally biased region" description="Low complexity" evidence="1">
    <location>
        <begin position="142"/>
        <end position="154"/>
    </location>
</feature>
<organism evidence="2 3">
    <name type="scientific">Cordyceps fumosorosea (strain ARSEF 2679)</name>
    <name type="common">Isaria fumosorosea</name>
    <dbReference type="NCBI Taxonomy" id="1081104"/>
    <lineage>
        <taxon>Eukaryota</taxon>
        <taxon>Fungi</taxon>
        <taxon>Dikarya</taxon>
        <taxon>Ascomycota</taxon>
        <taxon>Pezizomycotina</taxon>
        <taxon>Sordariomycetes</taxon>
        <taxon>Hypocreomycetidae</taxon>
        <taxon>Hypocreales</taxon>
        <taxon>Cordycipitaceae</taxon>
        <taxon>Cordyceps</taxon>
    </lineage>
</organism>
<gene>
    <name evidence="2" type="ORF">ISF_05057</name>
</gene>
<dbReference type="EMBL" id="AZHB01000011">
    <property type="protein sequence ID" value="OAA63181.1"/>
    <property type="molecule type" value="Genomic_DNA"/>
</dbReference>
<feature type="compositionally biased region" description="Low complexity" evidence="1">
    <location>
        <begin position="38"/>
        <end position="70"/>
    </location>
</feature>
<dbReference type="GeneID" id="30021349"/>
<evidence type="ECO:0000256" key="1">
    <source>
        <dbReference type="SAM" id="MobiDB-lite"/>
    </source>
</evidence>
<reference evidence="2 3" key="1">
    <citation type="journal article" date="2016" name="Genome Biol. Evol.">
        <title>Divergent and convergent evolution of fungal pathogenicity.</title>
        <authorList>
            <person name="Shang Y."/>
            <person name="Xiao G."/>
            <person name="Zheng P."/>
            <person name="Cen K."/>
            <person name="Zhan S."/>
            <person name="Wang C."/>
        </authorList>
    </citation>
    <scope>NUCLEOTIDE SEQUENCE [LARGE SCALE GENOMIC DNA]</scope>
    <source>
        <strain evidence="2 3">ARSEF 2679</strain>
    </source>
</reference>
<dbReference type="RefSeq" id="XP_018704388.1">
    <property type="nucleotide sequence ID" value="XM_018848662.1"/>
</dbReference>
<feature type="region of interest" description="Disordered" evidence="1">
    <location>
        <begin position="1"/>
        <end position="273"/>
    </location>
</feature>
<sequence>MSSLVRTRSLRKPAGPTALHPPRERPGDPSPDPNRNASPSRLPTKPTSRPTSSARTTATTTTTGLARSASVRLNRPGSSSSNTSSSAAAAPTIPKRSVSLGKKTAPASNAQGATAVPPARKDTRRYPPLSSVTRPSSMVLRPTSAGSAASAPTANRRTTPTHARANSTAALGTIPASSTSRRPTTQPAAALQDRKSRSRPPSRDSASSAAPAAPGTPRQRTVPADKQAPPTTPAAATDKTPRLRAFNPLQQRLSPGKPSSPRPPSPFKPPAAVAAAAETARQQAALLQLHLLHRDADLVVAQWHASAKVKLGARFRGLRDAHSALAEREAAAVEADNVEALQRWAAGGGARGCPPLDERVRALDAAMSGVWAMSEPGGKYARAVRRFERWFERVMDLEEARDSGTIGLLVGGGRHHGSIGGSGGVEEALFVPEMDPAWAEDCASMARKLEGWQCQLDDAGGDDDLRLVDSDGKTTTTTLGRMLDGARSLVAGMLAELAAMEEIRQAALAREEDWIEAMNRDDDEDDMSRRAGAVWRAL</sequence>
<feature type="compositionally biased region" description="Low complexity" evidence="1">
    <location>
        <begin position="203"/>
        <end position="238"/>
    </location>
</feature>
<dbReference type="STRING" id="1081104.A0A167W0G3"/>
<accession>A0A167W0G3</accession>
<protein>
    <submittedName>
        <fullName evidence="2">Uncharacterized protein</fullName>
    </submittedName>
</protein>
<comment type="caution">
    <text evidence="2">The sequence shown here is derived from an EMBL/GenBank/DDBJ whole genome shotgun (WGS) entry which is preliminary data.</text>
</comment>
<dbReference type="OrthoDB" id="5429993at2759"/>
<proteinExistence type="predicted"/>
<evidence type="ECO:0000313" key="2">
    <source>
        <dbReference type="EMBL" id="OAA63181.1"/>
    </source>
</evidence>
<name>A0A167W0G3_CORFA</name>
<dbReference type="AlphaFoldDB" id="A0A167W0G3"/>